<dbReference type="RefSeq" id="WP_229488473.1">
    <property type="nucleotide sequence ID" value="NZ_JAIVFQ010000062.1"/>
</dbReference>
<dbReference type="InterPro" id="IPR011335">
    <property type="entry name" value="Restrct_endonuc-II-like"/>
</dbReference>
<organism evidence="2 3">
    <name type="scientific">Nostoc favosum CHAB5714</name>
    <dbReference type="NCBI Taxonomy" id="2780399"/>
    <lineage>
        <taxon>Bacteria</taxon>
        <taxon>Bacillati</taxon>
        <taxon>Cyanobacteriota</taxon>
        <taxon>Cyanophyceae</taxon>
        <taxon>Nostocales</taxon>
        <taxon>Nostocaceae</taxon>
        <taxon>Nostoc</taxon>
        <taxon>Nostoc favosum</taxon>
    </lineage>
</organism>
<keyword evidence="2" id="KW-0378">Hydrolase</keyword>
<sequence>MKITGTIRGISISQNNRDLRLERTAQGELIIMPPTGWGTGNRNSKLTQRLSNWADADGTGLTFDSSTGFKLPNGANRSPDASWVSRERLETLNPDPDRFLPNAPDFAVELRSASDSLKTVQQKMQEYIDNGVRLGWLIDPQNQQVEIYRPGQNVEVLRRRSPSETSPTSLSGENVLPGFVLDLTQILS</sequence>
<dbReference type="Proteomes" id="UP001199525">
    <property type="component" value="Unassembled WGS sequence"/>
</dbReference>
<evidence type="ECO:0000313" key="3">
    <source>
        <dbReference type="Proteomes" id="UP001199525"/>
    </source>
</evidence>
<keyword evidence="3" id="KW-1185">Reference proteome</keyword>
<dbReference type="Gene3D" id="3.90.1570.10">
    <property type="entry name" value="tt1808, chain A"/>
    <property type="match status" value="1"/>
</dbReference>
<keyword evidence="2" id="KW-0255">Endonuclease</keyword>
<reference evidence="2 3" key="1">
    <citation type="journal article" date="2021" name="Microorganisms">
        <title>Genome Evolution of Filamentous Cyanobacterium Nostoc Species: From Facultative Symbiosis to Free Living.</title>
        <authorList>
            <person name="Huo D."/>
            <person name="Li H."/>
            <person name="Cai F."/>
            <person name="Guo X."/>
            <person name="Qiao Z."/>
            <person name="Wang W."/>
            <person name="Yu G."/>
            <person name="Li R."/>
        </authorList>
    </citation>
    <scope>NUCLEOTIDE SEQUENCE [LARGE SCALE GENOMIC DNA]</scope>
    <source>
        <strain evidence="2 3">CHAB 5714</strain>
    </source>
</reference>
<dbReference type="InterPro" id="IPR008538">
    <property type="entry name" value="Uma2"/>
</dbReference>
<proteinExistence type="predicted"/>
<dbReference type="Pfam" id="PF05685">
    <property type="entry name" value="Uma2"/>
    <property type="match status" value="1"/>
</dbReference>
<name>A0ABS8IG98_9NOSO</name>
<accession>A0ABS8IG98</accession>
<dbReference type="CDD" id="cd06260">
    <property type="entry name" value="DUF820-like"/>
    <property type="match status" value="1"/>
</dbReference>
<comment type="caution">
    <text evidence="2">The sequence shown here is derived from an EMBL/GenBank/DDBJ whole genome shotgun (WGS) entry which is preliminary data.</text>
</comment>
<evidence type="ECO:0000259" key="1">
    <source>
        <dbReference type="Pfam" id="PF05685"/>
    </source>
</evidence>
<keyword evidence="2" id="KW-0540">Nuclease</keyword>
<dbReference type="SUPFAM" id="SSF52980">
    <property type="entry name" value="Restriction endonuclease-like"/>
    <property type="match status" value="1"/>
</dbReference>
<gene>
    <name evidence="2" type="ORF">LC586_27945</name>
</gene>
<dbReference type="EMBL" id="JAIVFQ010000062">
    <property type="protein sequence ID" value="MCC5602921.1"/>
    <property type="molecule type" value="Genomic_DNA"/>
</dbReference>
<dbReference type="PANTHER" id="PTHR34107">
    <property type="entry name" value="SLL0198 PROTEIN-RELATED"/>
    <property type="match status" value="1"/>
</dbReference>
<dbReference type="InterPro" id="IPR012296">
    <property type="entry name" value="Nuclease_put_TT1808"/>
</dbReference>
<feature type="domain" description="Putative restriction endonuclease" evidence="1">
    <location>
        <begin position="15"/>
        <end position="183"/>
    </location>
</feature>
<dbReference type="GO" id="GO:0004519">
    <property type="term" value="F:endonuclease activity"/>
    <property type="evidence" value="ECO:0007669"/>
    <property type="project" value="UniProtKB-KW"/>
</dbReference>
<evidence type="ECO:0000313" key="2">
    <source>
        <dbReference type="EMBL" id="MCC5602921.1"/>
    </source>
</evidence>
<dbReference type="PANTHER" id="PTHR34107:SF7">
    <property type="entry name" value="SLR2092 PROTEIN"/>
    <property type="match status" value="1"/>
</dbReference>
<protein>
    <submittedName>
        <fullName evidence="2">Uma2 family endonuclease</fullName>
    </submittedName>
</protein>